<accession>A0ABY0CC76</accession>
<dbReference type="SUPFAM" id="SSF55729">
    <property type="entry name" value="Acyl-CoA N-acyltransferases (Nat)"/>
    <property type="match status" value="1"/>
</dbReference>
<keyword evidence="3" id="KW-1185">Reference proteome</keyword>
<dbReference type="PANTHER" id="PTHR43441:SF10">
    <property type="entry name" value="ACETYLTRANSFERASE"/>
    <property type="match status" value="1"/>
</dbReference>
<dbReference type="InterPro" id="IPR000182">
    <property type="entry name" value="GNAT_dom"/>
</dbReference>
<evidence type="ECO:0000313" key="3">
    <source>
        <dbReference type="Proteomes" id="UP000268291"/>
    </source>
</evidence>
<dbReference type="Proteomes" id="UP000268291">
    <property type="component" value="Unassembled WGS sequence"/>
</dbReference>
<name>A0ABY0CC76_9MICO</name>
<dbReference type="InterPro" id="IPR016181">
    <property type="entry name" value="Acyl_CoA_acyltransferase"/>
</dbReference>
<comment type="caution">
    <text evidence="2">The sequence shown here is derived from an EMBL/GenBank/DDBJ whole genome shotgun (WGS) entry which is preliminary data.</text>
</comment>
<evidence type="ECO:0000313" key="2">
    <source>
        <dbReference type="EMBL" id="RUQ87233.1"/>
    </source>
</evidence>
<organism evidence="2 3">
    <name type="scientific">Labedella gwakjiensis</name>
    <dbReference type="NCBI Taxonomy" id="390269"/>
    <lineage>
        <taxon>Bacteria</taxon>
        <taxon>Bacillati</taxon>
        <taxon>Actinomycetota</taxon>
        <taxon>Actinomycetes</taxon>
        <taxon>Micrococcales</taxon>
        <taxon>Microbacteriaceae</taxon>
        <taxon>Labedella</taxon>
    </lineage>
</organism>
<dbReference type="EMBL" id="RZGY01000001">
    <property type="protein sequence ID" value="RUQ87233.1"/>
    <property type="molecule type" value="Genomic_DNA"/>
</dbReference>
<dbReference type="CDD" id="cd04301">
    <property type="entry name" value="NAT_SF"/>
    <property type="match status" value="1"/>
</dbReference>
<protein>
    <submittedName>
        <fullName evidence="2">N-acetyltransferase</fullName>
    </submittedName>
</protein>
<dbReference type="Pfam" id="PF13302">
    <property type="entry name" value="Acetyltransf_3"/>
    <property type="match status" value="1"/>
</dbReference>
<dbReference type="InterPro" id="IPR051908">
    <property type="entry name" value="Ribosomal_N-acetyltransferase"/>
</dbReference>
<sequence>MSVVLRPWTSRDASALSEAALSAPDLMIQFGGADLSSVAAAEAFIAQSLRFDEHGKNWAIVEDGIAVGNIGASAIEFRHETAWMYYWLSAAARGKGYAGGALLAVSDWAFESGLHRLELGHRLNNPASCRVAIAAGFRAEGIEREKLRYGSDRYDVETHARLATDPAPAAPFVLSMTA</sequence>
<dbReference type="RefSeq" id="WP_106563271.1">
    <property type="nucleotide sequence ID" value="NZ_PYAU01000001.1"/>
</dbReference>
<dbReference type="PANTHER" id="PTHR43441">
    <property type="entry name" value="RIBOSOMAL-PROTEIN-SERINE ACETYLTRANSFERASE"/>
    <property type="match status" value="1"/>
</dbReference>
<proteinExistence type="predicted"/>
<dbReference type="Gene3D" id="3.40.630.30">
    <property type="match status" value="1"/>
</dbReference>
<reference evidence="2 3" key="1">
    <citation type="submission" date="2018-12" db="EMBL/GenBank/DDBJ databases">
        <authorList>
            <person name="hu s."/>
            <person name="Xu Y."/>
            <person name="Xu B."/>
            <person name="Li F."/>
        </authorList>
    </citation>
    <scope>NUCLEOTIDE SEQUENCE [LARGE SCALE GENOMIC DNA]</scope>
    <source>
        <strain evidence="2 3">KSW2-17</strain>
    </source>
</reference>
<gene>
    <name evidence="2" type="ORF">ELQ93_10000</name>
</gene>
<dbReference type="PROSITE" id="PS51186">
    <property type="entry name" value="GNAT"/>
    <property type="match status" value="1"/>
</dbReference>
<feature type="domain" description="N-acetyltransferase" evidence="1">
    <location>
        <begin position="3"/>
        <end position="157"/>
    </location>
</feature>
<evidence type="ECO:0000259" key="1">
    <source>
        <dbReference type="PROSITE" id="PS51186"/>
    </source>
</evidence>